<organism evidence="3 4">
    <name type="scientific">Patellaria atrata CBS 101060</name>
    <dbReference type="NCBI Taxonomy" id="1346257"/>
    <lineage>
        <taxon>Eukaryota</taxon>
        <taxon>Fungi</taxon>
        <taxon>Dikarya</taxon>
        <taxon>Ascomycota</taxon>
        <taxon>Pezizomycotina</taxon>
        <taxon>Dothideomycetes</taxon>
        <taxon>Dothideomycetes incertae sedis</taxon>
        <taxon>Patellariales</taxon>
        <taxon>Patellariaceae</taxon>
        <taxon>Patellaria</taxon>
    </lineage>
</organism>
<evidence type="ECO:0000313" key="4">
    <source>
        <dbReference type="Proteomes" id="UP000799429"/>
    </source>
</evidence>
<keyword evidence="4" id="KW-1185">Reference proteome</keyword>
<proteinExistence type="predicted"/>
<feature type="chain" id="PRO_5040218677" description="Lysine-specific metallo-endopeptidase domain-containing protein" evidence="2">
    <location>
        <begin position="21"/>
        <end position="344"/>
    </location>
</feature>
<dbReference type="EMBL" id="MU006093">
    <property type="protein sequence ID" value="KAF2840312.1"/>
    <property type="molecule type" value="Genomic_DNA"/>
</dbReference>
<name>A0A9P4VSX3_9PEZI</name>
<dbReference type="OrthoDB" id="3790161at2759"/>
<comment type="caution">
    <text evidence="3">The sequence shown here is derived from an EMBL/GenBank/DDBJ whole genome shotgun (WGS) entry which is preliminary data.</text>
</comment>
<dbReference type="InterPro" id="IPR024079">
    <property type="entry name" value="MetalloPept_cat_dom_sf"/>
</dbReference>
<feature type="signal peptide" evidence="2">
    <location>
        <begin position="1"/>
        <end position="20"/>
    </location>
</feature>
<dbReference type="GO" id="GO:0008237">
    <property type="term" value="F:metallopeptidase activity"/>
    <property type="evidence" value="ECO:0007669"/>
    <property type="project" value="InterPro"/>
</dbReference>
<reference evidence="3" key="1">
    <citation type="journal article" date="2020" name="Stud. Mycol.">
        <title>101 Dothideomycetes genomes: a test case for predicting lifestyles and emergence of pathogens.</title>
        <authorList>
            <person name="Haridas S."/>
            <person name="Albert R."/>
            <person name="Binder M."/>
            <person name="Bloem J."/>
            <person name="Labutti K."/>
            <person name="Salamov A."/>
            <person name="Andreopoulos B."/>
            <person name="Baker S."/>
            <person name="Barry K."/>
            <person name="Bills G."/>
            <person name="Bluhm B."/>
            <person name="Cannon C."/>
            <person name="Castanera R."/>
            <person name="Culley D."/>
            <person name="Daum C."/>
            <person name="Ezra D."/>
            <person name="Gonzalez J."/>
            <person name="Henrissat B."/>
            <person name="Kuo A."/>
            <person name="Liang C."/>
            <person name="Lipzen A."/>
            <person name="Lutzoni F."/>
            <person name="Magnuson J."/>
            <person name="Mondo S."/>
            <person name="Nolan M."/>
            <person name="Ohm R."/>
            <person name="Pangilinan J."/>
            <person name="Park H.-J."/>
            <person name="Ramirez L."/>
            <person name="Alfaro M."/>
            <person name="Sun H."/>
            <person name="Tritt A."/>
            <person name="Yoshinaga Y."/>
            <person name="Zwiers L.-H."/>
            <person name="Turgeon B."/>
            <person name="Goodwin S."/>
            <person name="Spatafora J."/>
            <person name="Crous P."/>
            <person name="Grigoriev I."/>
        </authorList>
    </citation>
    <scope>NUCLEOTIDE SEQUENCE</scope>
    <source>
        <strain evidence="3">CBS 101060</strain>
    </source>
</reference>
<accession>A0A9P4VSX3</accession>
<evidence type="ECO:0000313" key="3">
    <source>
        <dbReference type="EMBL" id="KAF2840312.1"/>
    </source>
</evidence>
<dbReference type="SUPFAM" id="SSF55486">
    <property type="entry name" value="Metalloproteases ('zincins'), catalytic domain"/>
    <property type="match status" value="1"/>
</dbReference>
<keyword evidence="2" id="KW-0732">Signal</keyword>
<dbReference type="Proteomes" id="UP000799429">
    <property type="component" value="Unassembled WGS sequence"/>
</dbReference>
<evidence type="ECO:0000256" key="1">
    <source>
        <dbReference type="SAM" id="MobiDB-lite"/>
    </source>
</evidence>
<sequence>MYWTALVLPVLSFSLPVISAVIPSIANQYNVRFLDAGNETCSSEQQEAILTALGATSNVLEFVRKSPPINWTHPAAVDYLGKNVGKRAARIQRLLTKWANLNQGTPSPLEIKCDMGCSANAYVSIPGDTVTFCKPWFSADTLEEKIQLGKRDKDARGDMEKLAWNKVKTVAHEFFHMEKVWRTDGRTRDELFVRDVQMTWRTNGKNETGGTYGPTRAKILANFEECPHNPNTGYYTSRSSENLALYVLSRYFEKQFGKYPSEPIVTKAPIETPGKPTPTALSMQQKATRAARTEVPVRARAVQTDEARVEQPAQTNEPYVLHMAQTGEQGPGQPAKVYEKEKGL</sequence>
<gene>
    <name evidence="3" type="ORF">M501DRAFT_1056648</name>
</gene>
<feature type="region of interest" description="Disordered" evidence="1">
    <location>
        <begin position="303"/>
        <end position="344"/>
    </location>
</feature>
<evidence type="ECO:0008006" key="5">
    <source>
        <dbReference type="Google" id="ProtNLM"/>
    </source>
</evidence>
<evidence type="ECO:0000256" key="2">
    <source>
        <dbReference type="SAM" id="SignalP"/>
    </source>
</evidence>
<protein>
    <recommendedName>
        <fullName evidence="5">Lysine-specific metallo-endopeptidase domain-containing protein</fullName>
    </recommendedName>
</protein>
<dbReference type="Gene3D" id="3.40.390.10">
    <property type="entry name" value="Collagenase (Catalytic Domain)"/>
    <property type="match status" value="1"/>
</dbReference>
<dbReference type="AlphaFoldDB" id="A0A9P4VSX3"/>